<gene>
    <name evidence="1" type="ORF">V3I05_04880</name>
</gene>
<evidence type="ECO:0000313" key="2">
    <source>
        <dbReference type="Proteomes" id="UP001434737"/>
    </source>
</evidence>
<name>A0ABZ3F764_9HELI</name>
<dbReference type="Proteomes" id="UP001434737">
    <property type="component" value="Chromosome"/>
</dbReference>
<evidence type="ECO:0000313" key="1">
    <source>
        <dbReference type="EMBL" id="XAM19013.1"/>
    </source>
</evidence>
<protein>
    <submittedName>
        <fullName evidence="1">Uncharacterized protein</fullName>
    </submittedName>
</protein>
<dbReference type="EMBL" id="CP145316">
    <property type="protein sequence ID" value="XAM19013.1"/>
    <property type="molecule type" value="Genomic_DNA"/>
</dbReference>
<organism evidence="1 2">
    <name type="scientific">Helicobacter mastomyrinus</name>
    <dbReference type="NCBI Taxonomy" id="287948"/>
    <lineage>
        <taxon>Bacteria</taxon>
        <taxon>Pseudomonadati</taxon>
        <taxon>Campylobacterota</taxon>
        <taxon>Epsilonproteobacteria</taxon>
        <taxon>Campylobacterales</taxon>
        <taxon>Helicobacteraceae</taxon>
        <taxon>Helicobacter</taxon>
    </lineage>
</organism>
<reference evidence="1 2" key="1">
    <citation type="submission" date="2024-02" db="EMBL/GenBank/DDBJ databases">
        <title>Genome and pathogenicity analysis of Helicobacter mastomyrinus isolated from mice.</title>
        <authorList>
            <person name="Zhu L."/>
        </authorList>
    </citation>
    <scope>NUCLEOTIDE SEQUENCE [LARGE SCALE GENOMIC DNA]</scope>
    <source>
        <strain evidence="1 2">Hm-17</strain>
    </source>
</reference>
<keyword evidence="2" id="KW-1185">Reference proteome</keyword>
<proteinExistence type="predicted"/>
<dbReference type="RefSeq" id="WP_343354214.1">
    <property type="nucleotide sequence ID" value="NZ_CP145316.1"/>
</dbReference>
<accession>A0ABZ3F764</accession>
<sequence length="91" mass="10710">MAKIDSPDDLFKHFNFSKDCKLIVSQLYNTHKERFLKPLAGICGGIKRQAKEILENEYEYPKGTFYVKTYTLKIVYKKETLEIISVNWQDS</sequence>